<dbReference type="EMBL" id="VYZH01000244">
    <property type="protein sequence ID" value="NWS38781.1"/>
    <property type="molecule type" value="Genomic_DNA"/>
</dbReference>
<keyword evidence="13" id="KW-1133">Transmembrane helix</keyword>
<evidence type="ECO:0000256" key="2">
    <source>
        <dbReference type="ARBA" id="ARBA00004629"/>
    </source>
</evidence>
<dbReference type="InterPro" id="IPR005549">
    <property type="entry name" value="Kinetochore_Nuf2_N"/>
</dbReference>
<dbReference type="InterPro" id="IPR038275">
    <property type="entry name" value="Nuf2_N_sf"/>
</dbReference>
<dbReference type="GO" id="GO:0005634">
    <property type="term" value="C:nucleus"/>
    <property type="evidence" value="ECO:0007669"/>
    <property type="project" value="UniProtKB-SubCell"/>
</dbReference>
<keyword evidence="6" id="KW-0498">Mitosis</keyword>
<evidence type="ECO:0000256" key="5">
    <source>
        <dbReference type="ARBA" id="ARBA00022618"/>
    </source>
</evidence>
<evidence type="ECO:0000256" key="6">
    <source>
        <dbReference type="ARBA" id="ARBA00022776"/>
    </source>
</evidence>
<keyword evidence="13" id="KW-0472">Membrane</keyword>
<evidence type="ECO:0000256" key="12">
    <source>
        <dbReference type="SAM" id="Coils"/>
    </source>
</evidence>
<feature type="non-terminal residue" evidence="15">
    <location>
        <position position="227"/>
    </location>
</feature>
<feature type="transmembrane region" description="Helical" evidence="13">
    <location>
        <begin position="6"/>
        <end position="24"/>
    </location>
</feature>
<dbReference type="GO" id="GO:0031262">
    <property type="term" value="C:Ndc80 complex"/>
    <property type="evidence" value="ECO:0007669"/>
    <property type="project" value="InterPro"/>
</dbReference>
<feature type="domain" description="Kinetochore protein Nuf2 N-terminal" evidence="14">
    <location>
        <begin position="7"/>
        <end position="77"/>
    </location>
</feature>
<accession>A0A7K5F1G8</accession>
<protein>
    <submittedName>
        <fullName evidence="15">NUF2 protein</fullName>
    </submittedName>
</protein>
<dbReference type="Proteomes" id="UP000562415">
    <property type="component" value="Unassembled WGS sequence"/>
</dbReference>
<dbReference type="Pfam" id="PF03800">
    <property type="entry name" value="Nuf2"/>
    <property type="match status" value="1"/>
</dbReference>
<comment type="caution">
    <text evidence="15">The sequence shown here is derived from an EMBL/GenBank/DDBJ whole genome shotgun (WGS) entry which is preliminary data.</text>
</comment>
<evidence type="ECO:0000256" key="1">
    <source>
        <dbReference type="ARBA" id="ARBA00004123"/>
    </source>
</evidence>
<name>A0A7K5F1G8_PROAR</name>
<feature type="transmembrane region" description="Helical" evidence="13">
    <location>
        <begin position="136"/>
        <end position="161"/>
    </location>
</feature>
<evidence type="ECO:0000313" key="16">
    <source>
        <dbReference type="Proteomes" id="UP000562415"/>
    </source>
</evidence>
<dbReference type="GO" id="GO:0045132">
    <property type="term" value="P:meiotic chromosome segregation"/>
    <property type="evidence" value="ECO:0007669"/>
    <property type="project" value="TreeGrafter"/>
</dbReference>
<keyword evidence="4" id="KW-0158">Chromosome</keyword>
<dbReference type="AlphaFoldDB" id="A0A7K5F1G8"/>
<evidence type="ECO:0000256" key="8">
    <source>
        <dbReference type="ARBA" id="ARBA00023054"/>
    </source>
</evidence>
<evidence type="ECO:0000256" key="13">
    <source>
        <dbReference type="SAM" id="Phobius"/>
    </source>
</evidence>
<reference evidence="15 16" key="1">
    <citation type="submission" date="2019-09" db="EMBL/GenBank/DDBJ databases">
        <title>Bird 10,000 Genomes (B10K) Project - Family phase.</title>
        <authorList>
            <person name="Zhang G."/>
        </authorList>
    </citation>
    <scope>NUCLEOTIDE SEQUENCE [LARGE SCALE GENOMIC DNA]</scope>
    <source>
        <strain evidence="15">B10K-DU-017-47</strain>
    </source>
</reference>
<comment type="subcellular location">
    <subcellularLocation>
        <location evidence="2">Chromosome</location>
        <location evidence="2">Centromere</location>
        <location evidence="2">Kinetochore</location>
    </subcellularLocation>
    <subcellularLocation>
        <location evidence="1">Nucleus</location>
    </subcellularLocation>
</comment>
<dbReference type="OrthoDB" id="8194677at2759"/>
<evidence type="ECO:0000256" key="9">
    <source>
        <dbReference type="ARBA" id="ARBA00023242"/>
    </source>
</evidence>
<keyword evidence="7" id="KW-0995">Kinetochore</keyword>
<organism evidence="15 16">
    <name type="scientific">Probosciger aterrimus</name>
    <name type="common">Palm cockatoo</name>
    <dbReference type="NCBI Taxonomy" id="141839"/>
    <lineage>
        <taxon>Eukaryota</taxon>
        <taxon>Metazoa</taxon>
        <taxon>Chordata</taxon>
        <taxon>Craniata</taxon>
        <taxon>Vertebrata</taxon>
        <taxon>Euteleostomi</taxon>
        <taxon>Archelosauria</taxon>
        <taxon>Archosauria</taxon>
        <taxon>Dinosauria</taxon>
        <taxon>Saurischia</taxon>
        <taxon>Theropoda</taxon>
        <taxon>Coelurosauria</taxon>
        <taxon>Aves</taxon>
        <taxon>Neognathae</taxon>
        <taxon>Neoaves</taxon>
        <taxon>Telluraves</taxon>
        <taxon>Australaves</taxon>
        <taxon>Psittaciformes</taxon>
        <taxon>Cacatuidae</taxon>
        <taxon>Probosciger</taxon>
    </lineage>
</organism>
<evidence type="ECO:0000256" key="7">
    <source>
        <dbReference type="ARBA" id="ARBA00022838"/>
    </source>
</evidence>
<evidence type="ECO:0000256" key="10">
    <source>
        <dbReference type="ARBA" id="ARBA00023306"/>
    </source>
</evidence>
<feature type="coiled-coil region" evidence="12">
    <location>
        <begin position="70"/>
        <end position="104"/>
    </location>
</feature>
<keyword evidence="16" id="KW-1185">Reference proteome</keyword>
<evidence type="ECO:0000256" key="4">
    <source>
        <dbReference type="ARBA" id="ARBA00022454"/>
    </source>
</evidence>
<proteinExistence type="inferred from homology"/>
<dbReference type="GO" id="GO:0051315">
    <property type="term" value="P:attachment of mitotic spindle microtubules to kinetochore"/>
    <property type="evidence" value="ECO:0007669"/>
    <property type="project" value="TreeGrafter"/>
</dbReference>
<dbReference type="Gene3D" id="1.10.418.60">
    <property type="entry name" value="Ncd80 complex, Nuf2 subunit"/>
    <property type="match status" value="1"/>
</dbReference>
<evidence type="ECO:0000259" key="14">
    <source>
        <dbReference type="Pfam" id="PF03800"/>
    </source>
</evidence>
<sequence>LNMGVMYPQIFEGFLPFFFFYIHMERLLPVCQINDFQIADVLNPKTKRTVRFLSGILNFMHFRESRREVYLELQQNYKSAMEKHQQLETVNREATAKLEKLNTVPVEHQAEFFFFSDNIRELEQLLRQDYRRKQTLVFFFLQFLFVHLVANIESMFLFFFFELKVTMATLKEEQEQLKSKIVESPEELKNYKEMMKETVKKLKRSKQEVIEKYEGYIFFFLVLPSCQ</sequence>
<gene>
    <name evidence="15" type="primary">Nuf2</name>
    <name evidence="15" type="ORF">PROATE_R07818</name>
</gene>
<dbReference type="GO" id="GO:0051383">
    <property type="term" value="P:kinetochore organization"/>
    <property type="evidence" value="ECO:0007669"/>
    <property type="project" value="TreeGrafter"/>
</dbReference>
<dbReference type="PANTHER" id="PTHR21650:SF2">
    <property type="entry name" value="KINETOCHORE PROTEIN NUF2"/>
    <property type="match status" value="1"/>
</dbReference>
<evidence type="ECO:0000313" key="15">
    <source>
        <dbReference type="EMBL" id="NWS38781.1"/>
    </source>
</evidence>
<comment type="similarity">
    <text evidence="3">Belongs to the NUF2 family.</text>
</comment>
<dbReference type="GO" id="GO:0051301">
    <property type="term" value="P:cell division"/>
    <property type="evidence" value="ECO:0007669"/>
    <property type="project" value="UniProtKB-KW"/>
</dbReference>
<keyword evidence="11" id="KW-0137">Centromere</keyword>
<dbReference type="PANTHER" id="PTHR21650">
    <property type="entry name" value="MEMBRALIN/KINETOCHORE PROTEIN NUF2"/>
    <property type="match status" value="1"/>
</dbReference>
<evidence type="ECO:0000256" key="11">
    <source>
        <dbReference type="ARBA" id="ARBA00023328"/>
    </source>
</evidence>
<evidence type="ECO:0000256" key="3">
    <source>
        <dbReference type="ARBA" id="ARBA00005498"/>
    </source>
</evidence>
<keyword evidence="9" id="KW-0539">Nucleus</keyword>
<keyword evidence="13" id="KW-0812">Transmembrane</keyword>
<keyword evidence="5" id="KW-0132">Cell division</keyword>
<keyword evidence="8 12" id="KW-0175">Coiled coil</keyword>
<dbReference type="GO" id="GO:0044877">
    <property type="term" value="F:protein-containing complex binding"/>
    <property type="evidence" value="ECO:0007669"/>
    <property type="project" value="TreeGrafter"/>
</dbReference>
<keyword evidence="10" id="KW-0131">Cell cycle</keyword>
<dbReference type="GO" id="GO:0007052">
    <property type="term" value="P:mitotic spindle organization"/>
    <property type="evidence" value="ECO:0007669"/>
    <property type="project" value="TreeGrafter"/>
</dbReference>
<feature type="non-terminal residue" evidence="15">
    <location>
        <position position="1"/>
    </location>
</feature>